<dbReference type="InterPro" id="IPR036465">
    <property type="entry name" value="vWFA_dom_sf"/>
</dbReference>
<comment type="subcellular location">
    <subcellularLocation>
        <location evidence="1">Fimbrium</location>
    </subcellularLocation>
</comment>
<evidence type="ECO:0000256" key="3">
    <source>
        <dbReference type="ARBA" id="ARBA00022558"/>
    </source>
</evidence>
<keyword evidence="10" id="KW-1185">Reference proteome</keyword>
<sequence length="1367" mass="149650">MGKLTKYLKVAVFFSIYTAFCVSSAYADDTEIFYSESNRNPQIPNILFIVDTSGSMSSDATSDEDGPDRLEVVQNTLLQLIETLPESNVGLSRFTVPGGPILYPVTNINRPIDPSVVAPIDRGINDVEEYTDGSETLVGGTSMDLNTHNTIGLRFEDLLIPQGALIVSASISFTSKQASSGDAAYRIFAENVDDAAQFTTNPTSVSSRTSTTASVDWQPTDWEEDVSYSTPELKTMVQEVVDRTGWCGRNAMSFKVQHLSGDERHAYTYETPGGTAPVLRVKYSSVLPTGATGCIKGSINSQVSASKDDFEFTPTHTRDGSYLNMKNNNDVGLRFKNILVPQGATIRRAFITFYACDTHTSSSSNTIYALDMDTATSRNKDFPDAAKAPGVSWAPGGWQSGRNYNTVDLSTSVQHVINRTGWLPGNDLGFYIESTGNERCGTTRDNNVNRAPKLYIEYEGRYQPNTITAREDLKNAVRGLTHQNWTPIADVMAEAGLYFKGEEVRYGLNRGSFDNHRANARVSHPNSYFGTLNRPSGCTDTNPSSADCKSEYITQGAMYDSPIKEACATNHIVFLSDGEPTWMDSDTPALYNRWEGESCDDGFSDTTNGRGGNCAIQIAGHLASTDLNDVLSKKQTVRTHTIGFGIDSEVLKRMALAGNNKSNALTMSLKEDGKDIEIDGYYSANDQADLLEAFKAIVGDIRKVNSTFIAPGLSVNQYNRLTHNDQLYFSLFRPTDKPVWEGNVKRYQLDGGKVVSRTLDANGEPKLAVDDTTGQFEDYAKSWWSSKQDGNVVPEGGVAEQQEVGRTLYSNLNNSSELTSAANTITTDNANITLGMLNAVDDEDKEAVIKWGLGYDLADSSDSTPHRVIGDPLHSRPTLVAYNTPNNTTTDPDDFIERSVFYVGTNNGYLHAFEAETGKEVWSFIPSELLHLLKHAKENDSTTSHKYGMDGEIAVYVDDANGNSAADEGESVYLYAGMRRGGNSYYAFDITDPDAPSLMFHLNRENAGSKFTRLGETWSRPVITRMNIGTNESEKNRLVMIFGGGYDDAHDSTEQASVDATLGDRVYIADALTGEHIWDSGSVSAVNSMDAVPSNIKAVDFDNDGLIDNIYVSDLKAQVFRFDVDNSTGNITGGRIANLQGAGGLVNNRRFYVSPDVAILRDPITGKTFVNVTIGSGYRANPLNKTVNEMIFSLRDYGAFSGTFTKDINISDLVQLNGNFGDAESGESKVLEAINDDVNQKYGWYYDFSTIGEKVMGEAVTFNNKILFTTYLPPSLTSACEAAAGSSRFYAISALDGQPYIDTDNNNIIDENDLFLNLPGDGISPEPQILLPTNSKPIVIVGRNVLDGVLKEPPLRLTPVKWRHIQD</sequence>
<evidence type="ECO:0000256" key="6">
    <source>
        <dbReference type="ARBA" id="ARBA00023263"/>
    </source>
</evidence>
<dbReference type="InterPro" id="IPR002035">
    <property type="entry name" value="VWF_A"/>
</dbReference>
<dbReference type="InterPro" id="IPR011047">
    <property type="entry name" value="Quinoprotein_ADH-like_sf"/>
</dbReference>
<evidence type="ECO:0000256" key="2">
    <source>
        <dbReference type="ARBA" id="ARBA00008387"/>
    </source>
</evidence>
<dbReference type="SUPFAM" id="SSF50998">
    <property type="entry name" value="Quinoprotein alcohol dehydrogenase-like"/>
    <property type="match status" value="1"/>
</dbReference>
<comment type="caution">
    <text evidence="9">The sequence shown here is derived from an EMBL/GenBank/DDBJ whole genome shotgun (WGS) entry which is preliminary data.</text>
</comment>
<keyword evidence="5" id="KW-0106">Calcium</keyword>
<name>A0A316FQ57_9GAMM</name>
<proteinExistence type="inferred from homology"/>
<dbReference type="Gene3D" id="2.130.10.10">
    <property type="entry name" value="YVTN repeat-like/Quinoprotein amine dehydrogenase"/>
    <property type="match status" value="1"/>
</dbReference>
<dbReference type="Proteomes" id="UP000245790">
    <property type="component" value="Unassembled WGS sequence"/>
</dbReference>
<dbReference type="EMBL" id="QGGU01000006">
    <property type="protein sequence ID" value="PWK50918.1"/>
    <property type="molecule type" value="Genomic_DNA"/>
</dbReference>
<keyword evidence="3" id="KW-1029">Fimbrium biogenesis</keyword>
<evidence type="ECO:0000256" key="1">
    <source>
        <dbReference type="ARBA" id="ARBA00004561"/>
    </source>
</evidence>
<dbReference type="GO" id="GO:0046872">
    <property type="term" value="F:metal ion binding"/>
    <property type="evidence" value="ECO:0007669"/>
    <property type="project" value="UniProtKB-KW"/>
</dbReference>
<dbReference type="InterPro" id="IPR015943">
    <property type="entry name" value="WD40/YVTN_repeat-like_dom_sf"/>
</dbReference>
<dbReference type="OrthoDB" id="7156875at2"/>
<evidence type="ECO:0000256" key="4">
    <source>
        <dbReference type="ARBA" id="ARBA00022723"/>
    </source>
</evidence>
<reference evidence="9 10" key="1">
    <citation type="submission" date="2018-05" db="EMBL/GenBank/DDBJ databases">
        <title>Genomic Encyclopedia of Type Strains, Phase IV (KMG-IV): sequencing the most valuable type-strain genomes for metagenomic binning, comparative biology and taxonomic classification.</title>
        <authorList>
            <person name="Goeker M."/>
        </authorList>
    </citation>
    <scope>NUCLEOTIDE SEQUENCE [LARGE SCALE GENOMIC DNA]</scope>
    <source>
        <strain evidence="9 10">DSM 25350</strain>
    </source>
</reference>
<evidence type="ECO:0000313" key="10">
    <source>
        <dbReference type="Proteomes" id="UP000245790"/>
    </source>
</evidence>
<dbReference type="InterPro" id="IPR008707">
    <property type="entry name" value="B-propeller_PilY1"/>
</dbReference>
<dbReference type="Gene3D" id="3.40.50.410">
    <property type="entry name" value="von Willebrand factor, type A domain"/>
    <property type="match status" value="2"/>
</dbReference>
<dbReference type="SUPFAM" id="SSF53300">
    <property type="entry name" value="vWA-like"/>
    <property type="match status" value="1"/>
</dbReference>
<feature type="signal peptide" evidence="7">
    <location>
        <begin position="1"/>
        <end position="27"/>
    </location>
</feature>
<evidence type="ECO:0000256" key="7">
    <source>
        <dbReference type="SAM" id="SignalP"/>
    </source>
</evidence>
<gene>
    <name evidence="9" type="ORF">C8D97_106211</name>
</gene>
<keyword evidence="7" id="KW-0732">Signal</keyword>
<feature type="domain" description="VWFA" evidence="8">
    <location>
        <begin position="45"/>
        <end position="95"/>
    </location>
</feature>
<comment type="similarity">
    <text evidence="2">Belongs to the PilY1 family.</text>
</comment>
<accession>A0A316FQ57</accession>
<organism evidence="9 10">
    <name type="scientific">Pleionea mediterranea</name>
    <dbReference type="NCBI Taxonomy" id="523701"/>
    <lineage>
        <taxon>Bacteria</taxon>
        <taxon>Pseudomonadati</taxon>
        <taxon>Pseudomonadota</taxon>
        <taxon>Gammaproteobacteria</taxon>
        <taxon>Oceanospirillales</taxon>
        <taxon>Pleioneaceae</taxon>
        <taxon>Pleionea</taxon>
    </lineage>
</organism>
<evidence type="ECO:0000256" key="5">
    <source>
        <dbReference type="ARBA" id="ARBA00022837"/>
    </source>
</evidence>
<keyword evidence="4" id="KW-0479">Metal-binding</keyword>
<evidence type="ECO:0000259" key="8">
    <source>
        <dbReference type="PROSITE" id="PS50234"/>
    </source>
</evidence>
<dbReference type="PROSITE" id="PS50234">
    <property type="entry name" value="VWFA"/>
    <property type="match status" value="1"/>
</dbReference>
<dbReference type="Pfam" id="PF05567">
    <property type="entry name" value="T4P_PilY1"/>
    <property type="match status" value="1"/>
</dbReference>
<feature type="chain" id="PRO_5016259305" evidence="7">
    <location>
        <begin position="28"/>
        <end position="1367"/>
    </location>
</feature>
<protein>
    <submittedName>
        <fullName evidence="9">Type IV pilus assembly protein PilY1</fullName>
    </submittedName>
</protein>
<dbReference type="RefSeq" id="WP_109763574.1">
    <property type="nucleotide sequence ID" value="NZ_QGGU01000006.1"/>
</dbReference>
<keyword evidence="6" id="KW-0281">Fimbrium</keyword>
<evidence type="ECO:0000313" key="9">
    <source>
        <dbReference type="EMBL" id="PWK50918.1"/>
    </source>
</evidence>
<dbReference type="GO" id="GO:0009289">
    <property type="term" value="C:pilus"/>
    <property type="evidence" value="ECO:0007669"/>
    <property type="project" value="UniProtKB-SubCell"/>
</dbReference>